<evidence type="ECO:0000313" key="1">
    <source>
        <dbReference type="EMBL" id="SUI53893.1"/>
    </source>
</evidence>
<evidence type="ECO:0000313" key="2">
    <source>
        <dbReference type="Proteomes" id="UP000255529"/>
    </source>
</evidence>
<reference evidence="1 2" key="1">
    <citation type="submission" date="2018-06" db="EMBL/GenBank/DDBJ databases">
        <authorList>
            <consortium name="Pathogen Informatics"/>
            <person name="Doyle S."/>
        </authorList>
    </citation>
    <scope>NUCLEOTIDE SEQUENCE [LARGE SCALE GENOMIC DNA]</scope>
    <source>
        <strain evidence="1 2">NCTC11544</strain>
    </source>
</reference>
<dbReference type="EMBL" id="UGYN01000002">
    <property type="protein sequence ID" value="SUI53893.1"/>
    <property type="molecule type" value="Genomic_DNA"/>
</dbReference>
<sequence length="175" mass="19583">MKREIAWEEPFDDSYGPGFITRMFVVSGRVYAVGFEEIYNDQQLVNKGIHINADIPDFQFPDAGMWAVAFDQVETAEAWGGYNHVRLPGLLAGKVLLKVARSIIEHYYVSNAGAYVFSAALDREHERNVDLVSIYNGFLGLGYKRTKPLVALPNMKCYGNLGEGGRGYVVTTESY</sequence>
<dbReference type="RefSeq" id="WP_115183274.1">
    <property type="nucleotide sequence ID" value="NZ_CAMIRZ010000002.1"/>
</dbReference>
<proteinExistence type="predicted"/>
<organism evidence="1 2">
    <name type="scientific">Serratia quinivorans</name>
    <dbReference type="NCBI Taxonomy" id="137545"/>
    <lineage>
        <taxon>Bacteria</taxon>
        <taxon>Pseudomonadati</taxon>
        <taxon>Pseudomonadota</taxon>
        <taxon>Gammaproteobacteria</taxon>
        <taxon>Enterobacterales</taxon>
        <taxon>Yersiniaceae</taxon>
        <taxon>Serratia</taxon>
    </lineage>
</organism>
<gene>
    <name evidence="1" type="ORF">NCTC11544_01523</name>
</gene>
<accession>A0A379Z3C9</accession>
<name>A0A379Z3C9_9GAMM</name>
<dbReference type="AlphaFoldDB" id="A0A379Z3C9"/>
<protein>
    <submittedName>
        <fullName evidence="1">Uncharacterized protein</fullName>
    </submittedName>
</protein>
<dbReference type="Proteomes" id="UP000255529">
    <property type="component" value="Unassembled WGS sequence"/>
</dbReference>